<dbReference type="EMBL" id="AP022599">
    <property type="protein sequence ID" value="BBY80089.1"/>
    <property type="molecule type" value="Genomic_DNA"/>
</dbReference>
<evidence type="ECO:0000313" key="2">
    <source>
        <dbReference type="EMBL" id="BBY80089.1"/>
    </source>
</evidence>
<feature type="domain" description="Glycosyltransferase 2-like" evidence="1">
    <location>
        <begin position="2"/>
        <end position="145"/>
    </location>
</feature>
<keyword evidence="3" id="KW-1185">Reference proteome</keyword>
<evidence type="ECO:0000259" key="1">
    <source>
        <dbReference type="Pfam" id="PF00535"/>
    </source>
</evidence>
<organism evidence="2 3">
    <name type="scientific">Mycolicibacterium pulveris</name>
    <name type="common">Mycobacterium pulveris</name>
    <dbReference type="NCBI Taxonomy" id="36813"/>
    <lineage>
        <taxon>Bacteria</taxon>
        <taxon>Bacillati</taxon>
        <taxon>Actinomycetota</taxon>
        <taxon>Actinomycetes</taxon>
        <taxon>Mycobacteriales</taxon>
        <taxon>Mycobacteriaceae</taxon>
        <taxon>Mycolicibacterium</taxon>
    </lineage>
</organism>
<gene>
    <name evidence="2" type="primary">tuaG</name>
    <name evidence="2" type="ORF">MPUL_12470</name>
</gene>
<dbReference type="InterPro" id="IPR001173">
    <property type="entry name" value="Glyco_trans_2-like"/>
</dbReference>
<reference evidence="2 3" key="1">
    <citation type="journal article" date="2019" name="Emerg. Microbes Infect.">
        <title>Comprehensive subspecies identification of 175 nontuberculous mycobacteria species based on 7547 genomic profiles.</title>
        <authorList>
            <person name="Matsumoto Y."/>
            <person name="Kinjo T."/>
            <person name="Motooka D."/>
            <person name="Nabeya D."/>
            <person name="Jung N."/>
            <person name="Uechi K."/>
            <person name="Horii T."/>
            <person name="Iida T."/>
            <person name="Fujita J."/>
            <person name="Nakamura S."/>
        </authorList>
    </citation>
    <scope>NUCLEOTIDE SEQUENCE [LARGE SCALE GENOMIC DNA]</scope>
    <source>
        <strain evidence="2 3">JCM 6370</strain>
    </source>
</reference>
<dbReference type="GO" id="GO:0016758">
    <property type="term" value="F:hexosyltransferase activity"/>
    <property type="evidence" value="ECO:0007669"/>
    <property type="project" value="UniProtKB-ARBA"/>
</dbReference>
<dbReference type="AlphaFoldDB" id="A0A7I7UHD6"/>
<dbReference type="Gene3D" id="3.90.550.10">
    <property type="entry name" value="Spore Coat Polysaccharide Biosynthesis Protein SpsA, Chain A"/>
    <property type="match status" value="1"/>
</dbReference>
<dbReference type="InterPro" id="IPR029044">
    <property type="entry name" value="Nucleotide-diphossugar_trans"/>
</dbReference>
<keyword evidence="2" id="KW-0808">Transferase</keyword>
<accession>A0A7I7UHD6</accession>
<evidence type="ECO:0000313" key="3">
    <source>
        <dbReference type="Proteomes" id="UP000467252"/>
    </source>
</evidence>
<dbReference type="CDD" id="cd00761">
    <property type="entry name" value="Glyco_tranf_GTA_type"/>
    <property type="match status" value="1"/>
</dbReference>
<protein>
    <submittedName>
        <fullName evidence="2">Putative teichuronic acid biosynthesis glycosyltransferase TuaG</fullName>
    </submittedName>
</protein>
<name>A0A7I7UHD6_MYCPV</name>
<dbReference type="SUPFAM" id="SSF53448">
    <property type="entry name" value="Nucleotide-diphospho-sugar transferases"/>
    <property type="match status" value="1"/>
</dbReference>
<sequence>MSVITPTFNCRNYVEEAIASVQSQTYDNWELVIVDDCSEDHTFELVQRVAQNEPRIRLFRHEIRKGAGPARTRALEEAKGRFIAYLDADDIWYPRKLEVQVNFMIENCCGFSCTSYEVISDSGKRMNKSVHMLPRAGYLDYLTNNLLQTVGIMIDTDVVPKDLLRMPPLERRQDVATWLQILKAGHINYGLPEVLAQYRRSKNSLSSNKFKAVRGIWTLYRDVEELPLLFSYYCFARYAVLAVWKRLYLNRMRRLDSPASSTIPSVSAAASEYHLRRLSDDPQVPHQRP</sequence>
<dbReference type="Proteomes" id="UP000467252">
    <property type="component" value="Chromosome"/>
</dbReference>
<dbReference type="RefSeq" id="WP_197745776.1">
    <property type="nucleotide sequence ID" value="NZ_AP022599.1"/>
</dbReference>
<dbReference type="Pfam" id="PF00535">
    <property type="entry name" value="Glycos_transf_2"/>
    <property type="match status" value="1"/>
</dbReference>
<dbReference type="PANTHER" id="PTHR22916:SF3">
    <property type="entry name" value="UDP-GLCNAC:BETAGAL BETA-1,3-N-ACETYLGLUCOSAMINYLTRANSFERASE-LIKE PROTEIN 1"/>
    <property type="match status" value="1"/>
</dbReference>
<proteinExistence type="predicted"/>
<dbReference type="PANTHER" id="PTHR22916">
    <property type="entry name" value="GLYCOSYLTRANSFERASE"/>
    <property type="match status" value="1"/>
</dbReference>